<gene>
    <name evidence="3" type="ORF">FCM35_KLT15610</name>
</gene>
<dbReference type="InterPro" id="IPR027124">
    <property type="entry name" value="Swc5/CFDP1/2"/>
</dbReference>
<feature type="compositionally biased region" description="Polar residues" evidence="1">
    <location>
        <begin position="1"/>
        <end position="18"/>
    </location>
</feature>
<protein>
    <submittedName>
        <fullName evidence="3">Craniofacial development protein 1 isoform X2</fullName>
    </submittedName>
</protein>
<feature type="compositionally biased region" description="Polar residues" evidence="1">
    <location>
        <begin position="79"/>
        <end position="96"/>
    </location>
</feature>
<feature type="region of interest" description="Disordered" evidence="1">
    <location>
        <begin position="147"/>
        <end position="169"/>
    </location>
</feature>
<evidence type="ECO:0000313" key="3">
    <source>
        <dbReference type="EMBL" id="KAF3339839.1"/>
    </source>
</evidence>
<dbReference type="InterPro" id="IPR011421">
    <property type="entry name" value="BCNT-C"/>
</dbReference>
<dbReference type="PROSITE" id="PS51279">
    <property type="entry name" value="BCNT_C"/>
    <property type="match status" value="1"/>
</dbReference>
<comment type="caution">
    <text evidence="3">The sequence shown here is derived from an EMBL/GenBank/DDBJ whole genome shotgun (WGS) entry which is preliminary data.</text>
</comment>
<feature type="region of interest" description="Disordered" evidence="1">
    <location>
        <begin position="1"/>
        <end position="96"/>
    </location>
</feature>
<dbReference type="PANTHER" id="PTHR48295:SF1">
    <property type="entry name" value="SWR1-COMPLEX PROTEIN 5"/>
    <property type="match status" value="1"/>
</dbReference>
<proteinExistence type="predicted"/>
<dbReference type="EMBL" id="SWLB01000003">
    <property type="protein sequence ID" value="KAF3339839.1"/>
    <property type="molecule type" value="Genomic_DNA"/>
</dbReference>
<organism evidence="3 4">
    <name type="scientific">Carex littledalei</name>
    <dbReference type="NCBI Taxonomy" id="544730"/>
    <lineage>
        <taxon>Eukaryota</taxon>
        <taxon>Viridiplantae</taxon>
        <taxon>Streptophyta</taxon>
        <taxon>Embryophyta</taxon>
        <taxon>Tracheophyta</taxon>
        <taxon>Spermatophyta</taxon>
        <taxon>Magnoliopsida</taxon>
        <taxon>Liliopsida</taxon>
        <taxon>Poales</taxon>
        <taxon>Cyperaceae</taxon>
        <taxon>Cyperoideae</taxon>
        <taxon>Cariceae</taxon>
        <taxon>Carex</taxon>
        <taxon>Carex subgen. Euthyceras</taxon>
    </lineage>
</organism>
<reference evidence="3" key="1">
    <citation type="submission" date="2020-01" db="EMBL/GenBank/DDBJ databases">
        <title>Genome sequence of Kobresia littledalei, the first chromosome-level genome in the family Cyperaceae.</title>
        <authorList>
            <person name="Qu G."/>
        </authorList>
    </citation>
    <scope>NUCLEOTIDE SEQUENCE</scope>
    <source>
        <strain evidence="3">C.B.Clarke</strain>
        <tissue evidence="3">Leaf</tissue>
    </source>
</reference>
<feature type="compositionally biased region" description="Polar residues" evidence="1">
    <location>
        <begin position="52"/>
        <end position="63"/>
    </location>
</feature>
<accession>A0A833W160</accession>
<dbReference type="AlphaFoldDB" id="A0A833W160"/>
<feature type="compositionally biased region" description="Basic and acidic residues" evidence="1">
    <location>
        <begin position="147"/>
        <end position="158"/>
    </location>
</feature>
<name>A0A833W160_9POAL</name>
<keyword evidence="4" id="KW-1185">Reference proteome</keyword>
<sequence>MASNSASDSGLKGESSNQSEDHETKARVEETWKKMNAGLPTKLPKPVMHKLGSSTKPKTNKSTPDWMAKLGLAPKKLSSENSSVASAKTSDSVQNSVGEDAKRLAAAALAAVKDAAANAQVGKGKIQITEVRDFAGEDIQVKKLVDANSKEAEEEKTKSTGAPPSALDSVLEQIKKKPKLSVLDKTKKDWGEFKEENKGMEDELDKYKKSSNQYLDKVSFLQRADYREFERERDARLASQAKRKAESRDHDF</sequence>
<dbReference type="Proteomes" id="UP000623129">
    <property type="component" value="Unassembled WGS sequence"/>
</dbReference>
<evidence type="ECO:0000313" key="4">
    <source>
        <dbReference type="Proteomes" id="UP000623129"/>
    </source>
</evidence>
<evidence type="ECO:0000259" key="2">
    <source>
        <dbReference type="PROSITE" id="PS51279"/>
    </source>
</evidence>
<dbReference type="PANTHER" id="PTHR48295">
    <property type="entry name" value="CRANIOFACIAL DEVELOPMENT PROTEIN 1"/>
    <property type="match status" value="1"/>
</dbReference>
<feature type="compositionally biased region" description="Basic and acidic residues" evidence="1">
    <location>
        <begin position="19"/>
        <end position="33"/>
    </location>
</feature>
<evidence type="ECO:0000256" key="1">
    <source>
        <dbReference type="SAM" id="MobiDB-lite"/>
    </source>
</evidence>
<dbReference type="Pfam" id="PF07572">
    <property type="entry name" value="BCNT"/>
    <property type="match status" value="1"/>
</dbReference>
<dbReference type="OrthoDB" id="445677at2759"/>
<feature type="domain" description="BCNT-C" evidence="2">
    <location>
        <begin position="161"/>
        <end position="242"/>
    </location>
</feature>